<dbReference type="Pfam" id="PF22117">
    <property type="entry name" value="Fer4_Nqo3"/>
    <property type="match status" value="1"/>
</dbReference>
<dbReference type="Gene3D" id="3.30.200.210">
    <property type="match status" value="1"/>
</dbReference>
<dbReference type="EMBL" id="BSDO01000016">
    <property type="protein sequence ID" value="GLI25399.1"/>
    <property type="molecule type" value="Genomic_DNA"/>
</dbReference>
<keyword evidence="3 10" id="KW-0004">4Fe-4S</keyword>
<evidence type="ECO:0000256" key="8">
    <source>
        <dbReference type="ARBA" id="ARBA00023027"/>
    </source>
</evidence>
<sequence length="709" mass="75085">MRSAPAVQSAAQGEVEVMAKIVVDGTEVDVPAEYTLLQACEAAGVEIPRFCFHERLSIAGNCRMCLVEVKGGPPKPTASCAMAVKDLRPGPNGEPPVVLTKSPMVKKAREGVMEFLLINHPLDCPICDQGGECDLQDQAMAYGADTSRFAENKRAVEDKYIGPLVKTSMNRCIQCTRCVRFSTEVAGVPDLGAIGRGEDMEITTYLEHAMRSEMQGNVADLCPVGALTHKPYQFHARPWELVKTESIDVMDAVGSNIRIDTRGREVMRFLPRNNDVVNEEWISDKSRYVWDGLKVQRLDRPYVRKDGRLVPATWSEAFAAIAAKVKGTAPAKIGALIGDLASVEEVFALKTLMGKLGSANIDARQDGAKLDPALGRASYVFNPTIAGIEQADAILLVGSDPRHEASVINARIRKRWRQGGLKIGLIGTKVDLTYTYDYLGAGPDSLADLAGSSAFGDILRKAERPLVIVGQGALARPDGAAVLSLAARVAVAVGAVKDGWNGFGVLHTAAARVGALDVGAVPGPGGLDVGAMTAPGALDVAFLMGADEVEVAPGAFVVYLGTHGDRGAHRADVILPGAAYPEKSGIYVNTEGRVQFANRAAFPPGEAREDWAILRALSEVLGQTLPFDNMQALRAQLVSAYPHLGHIDEAVEADAGAVSALAGVGGSVDKTAFAPVIEDFFLTNPIARASAVMAECSALRLAAAAEAAE</sequence>
<dbReference type="SUPFAM" id="SSF53706">
    <property type="entry name" value="Formate dehydrogenase/DMSO reductase, domains 1-3"/>
    <property type="match status" value="1"/>
</dbReference>
<keyword evidence="4 10" id="KW-0479">Metal-binding</keyword>
<keyword evidence="7 10" id="KW-0411">Iron-sulfur</keyword>
<dbReference type="NCBIfam" id="TIGR01973">
    <property type="entry name" value="NuoG"/>
    <property type="match status" value="1"/>
</dbReference>
<dbReference type="FunFam" id="3.10.20.740:FF:000001">
    <property type="entry name" value="NADH-quinone oxidoreductase subunit G"/>
    <property type="match status" value="1"/>
</dbReference>
<keyword evidence="8 10" id="KW-0520">NAD</keyword>
<dbReference type="Pfam" id="PF10588">
    <property type="entry name" value="NADH-G_4Fe-4S_3"/>
    <property type="match status" value="1"/>
</dbReference>
<dbReference type="GO" id="GO:0008137">
    <property type="term" value="F:NADH dehydrogenase (ubiquinone) activity"/>
    <property type="evidence" value="ECO:0007669"/>
    <property type="project" value="UniProtKB-UniRule"/>
</dbReference>
<evidence type="ECO:0000256" key="3">
    <source>
        <dbReference type="ARBA" id="ARBA00022485"/>
    </source>
</evidence>
<comment type="similarity">
    <text evidence="2 10">Belongs to the complex I 75 kDa subunit family.</text>
</comment>
<dbReference type="PANTHER" id="PTHR43105:SF13">
    <property type="entry name" value="NADH-UBIQUINONE OXIDOREDUCTASE 75 KDA SUBUNIT, MITOCHONDRIAL"/>
    <property type="match status" value="1"/>
</dbReference>
<dbReference type="GO" id="GO:0051539">
    <property type="term" value="F:4 iron, 4 sulfur cluster binding"/>
    <property type="evidence" value="ECO:0007669"/>
    <property type="project" value="UniProtKB-KW"/>
</dbReference>
<dbReference type="Gene3D" id="3.40.50.740">
    <property type="match status" value="1"/>
</dbReference>
<dbReference type="Pfam" id="PF09326">
    <property type="entry name" value="NADH_dhqG_C"/>
    <property type="match status" value="1"/>
</dbReference>
<dbReference type="Pfam" id="PF13510">
    <property type="entry name" value="Fer2_4"/>
    <property type="match status" value="1"/>
</dbReference>
<reference evidence="14" key="1">
    <citation type="submission" date="2022-12" db="EMBL/GenBank/DDBJ databases">
        <title>Reference genome sequencing for broad-spectrum identification of bacterial and archaeal isolates by mass spectrometry.</title>
        <authorList>
            <person name="Sekiguchi Y."/>
            <person name="Tourlousse D.M."/>
        </authorList>
    </citation>
    <scope>NUCLEOTIDE SEQUENCE</scope>
    <source>
        <strain evidence="14">301</strain>
    </source>
</reference>
<dbReference type="SMART" id="SM00929">
    <property type="entry name" value="NADH-G_4Fe-4S_3"/>
    <property type="match status" value="1"/>
</dbReference>
<dbReference type="GO" id="GO:0051537">
    <property type="term" value="F:2 iron, 2 sulfur cluster binding"/>
    <property type="evidence" value="ECO:0007669"/>
    <property type="project" value="UniProtKB-UniRule"/>
</dbReference>
<evidence type="ECO:0000256" key="7">
    <source>
        <dbReference type="ARBA" id="ARBA00023014"/>
    </source>
</evidence>
<evidence type="ECO:0000313" key="15">
    <source>
        <dbReference type="Proteomes" id="UP001144397"/>
    </source>
</evidence>
<dbReference type="Gene3D" id="3.30.70.20">
    <property type="match status" value="1"/>
</dbReference>
<evidence type="ECO:0000256" key="1">
    <source>
        <dbReference type="ARBA" id="ARBA00001966"/>
    </source>
</evidence>
<proteinExistence type="inferred from homology"/>
<dbReference type="CDD" id="cd02773">
    <property type="entry name" value="MopB_Res-Cmplx1_Nad11"/>
    <property type="match status" value="1"/>
</dbReference>
<dbReference type="Gene3D" id="3.10.20.740">
    <property type="match status" value="1"/>
</dbReference>
<dbReference type="InterPro" id="IPR036010">
    <property type="entry name" value="2Fe-2S_ferredoxin-like_sf"/>
</dbReference>
<keyword evidence="10" id="KW-0001">2Fe-2S</keyword>
<dbReference type="Pfam" id="PF00384">
    <property type="entry name" value="Molybdopterin"/>
    <property type="match status" value="1"/>
</dbReference>
<evidence type="ECO:0000256" key="6">
    <source>
        <dbReference type="ARBA" id="ARBA00023004"/>
    </source>
</evidence>
<dbReference type="PROSITE" id="PS00643">
    <property type="entry name" value="COMPLEX1_75K_3"/>
    <property type="match status" value="1"/>
</dbReference>
<dbReference type="EC" id="7.1.1.-" evidence="10"/>
<dbReference type="PROSITE" id="PS51669">
    <property type="entry name" value="4FE4S_MOW_BIS_MGD"/>
    <property type="match status" value="1"/>
</dbReference>
<dbReference type="PROSITE" id="PS51839">
    <property type="entry name" value="4FE4S_HC3"/>
    <property type="match status" value="1"/>
</dbReference>
<dbReference type="InterPro" id="IPR019574">
    <property type="entry name" value="NADH_UbQ_OxRdtase_Gsu_4Fe4S-bd"/>
</dbReference>
<dbReference type="PROSITE" id="PS00642">
    <property type="entry name" value="COMPLEX1_75K_2"/>
    <property type="match status" value="1"/>
</dbReference>
<keyword evidence="10" id="KW-0874">Quinone</keyword>
<accession>A0A9W6CRA0</accession>
<evidence type="ECO:0000259" key="11">
    <source>
        <dbReference type="PROSITE" id="PS51085"/>
    </source>
</evidence>
<dbReference type="FunFam" id="3.30.70.20:FF:000002">
    <property type="entry name" value="NADH-ubiquinone oxidoreductase 75 kDa subunit"/>
    <property type="match status" value="1"/>
</dbReference>
<dbReference type="Pfam" id="PF22151">
    <property type="entry name" value="Fer4_NDSU1"/>
    <property type="match status" value="1"/>
</dbReference>
<dbReference type="GO" id="GO:0042773">
    <property type="term" value="P:ATP synthesis coupled electron transport"/>
    <property type="evidence" value="ECO:0007669"/>
    <property type="project" value="InterPro"/>
</dbReference>
<dbReference type="SUPFAM" id="SSF54862">
    <property type="entry name" value="4Fe-4S ferredoxins"/>
    <property type="match status" value="1"/>
</dbReference>
<comment type="function">
    <text evidence="10">NDH-1 shuttles electrons from NADH, via FMN and iron-sulfur (Fe-S) centers, to quinones in the respiratory chain. Couples the redox reaction to proton translocation (for every two electrons transferred, four hydrogen ions are translocated across the cytoplasmic membrane), and thus conserves the redox energy in a proton gradient.</text>
</comment>
<dbReference type="CDD" id="cd00207">
    <property type="entry name" value="fer2"/>
    <property type="match status" value="1"/>
</dbReference>
<organism evidence="14 15">
    <name type="scientific">Xanthobacter flavus</name>
    <dbReference type="NCBI Taxonomy" id="281"/>
    <lineage>
        <taxon>Bacteria</taxon>
        <taxon>Pseudomonadati</taxon>
        <taxon>Pseudomonadota</taxon>
        <taxon>Alphaproteobacteria</taxon>
        <taxon>Hyphomicrobiales</taxon>
        <taxon>Xanthobacteraceae</taxon>
        <taxon>Xanthobacter</taxon>
    </lineage>
</organism>
<keyword evidence="5 10" id="KW-1278">Translocase</keyword>
<dbReference type="InterPro" id="IPR050123">
    <property type="entry name" value="Prok_molybdopt-oxidoreductase"/>
</dbReference>
<evidence type="ECO:0000313" key="14">
    <source>
        <dbReference type="EMBL" id="GLI25399.1"/>
    </source>
</evidence>
<feature type="domain" description="2Fe-2S ferredoxin-type" evidence="11">
    <location>
        <begin position="13"/>
        <end position="104"/>
    </location>
</feature>
<evidence type="ECO:0000256" key="2">
    <source>
        <dbReference type="ARBA" id="ARBA00005404"/>
    </source>
</evidence>
<dbReference type="InterPro" id="IPR010228">
    <property type="entry name" value="NADH_UbQ_OxRdtase_Gsu"/>
</dbReference>
<dbReference type="InterPro" id="IPR015405">
    <property type="entry name" value="NDUFS1-like_C"/>
</dbReference>
<dbReference type="PANTHER" id="PTHR43105">
    <property type="entry name" value="RESPIRATORY NITRATE REDUCTASE"/>
    <property type="match status" value="1"/>
</dbReference>
<evidence type="ECO:0000259" key="13">
    <source>
        <dbReference type="PROSITE" id="PS51839"/>
    </source>
</evidence>
<evidence type="ECO:0000256" key="9">
    <source>
        <dbReference type="ARBA" id="ARBA00047712"/>
    </source>
</evidence>
<comment type="cofactor">
    <cofactor evidence="10">
        <name>[2Fe-2S] cluster</name>
        <dbReference type="ChEBI" id="CHEBI:190135"/>
    </cofactor>
    <text evidence="10">Binds 1 [2Fe-2S] cluster per subunit.</text>
</comment>
<feature type="domain" description="4Fe-4S Mo/W bis-MGD-type" evidence="12">
    <location>
        <begin position="241"/>
        <end position="297"/>
    </location>
</feature>
<dbReference type="PROSITE" id="PS51085">
    <property type="entry name" value="2FE2S_FER_2"/>
    <property type="match status" value="1"/>
</dbReference>
<comment type="caution">
    <text evidence="14">The sequence shown here is derived from an EMBL/GenBank/DDBJ whole genome shotgun (WGS) entry which is preliminary data.</text>
</comment>
<keyword evidence="6 10" id="KW-0408">Iron</keyword>
<dbReference type="FunFam" id="3.30.200.210:FF:000002">
    <property type="entry name" value="NADH-ubiquinone oxidoreductase 75 kDa subunit"/>
    <property type="match status" value="1"/>
</dbReference>
<protein>
    <recommendedName>
        <fullName evidence="10">NADH-quinone oxidoreductase</fullName>
        <ecNumber evidence="10">7.1.1.-</ecNumber>
    </recommendedName>
</protein>
<dbReference type="GO" id="GO:0016020">
    <property type="term" value="C:membrane"/>
    <property type="evidence" value="ECO:0007669"/>
    <property type="project" value="InterPro"/>
</dbReference>
<feature type="domain" description="4Fe-4S His(Cys)3-ligated-type" evidence="13">
    <location>
        <begin position="104"/>
        <end position="143"/>
    </location>
</feature>
<dbReference type="GO" id="GO:0048038">
    <property type="term" value="F:quinone binding"/>
    <property type="evidence" value="ECO:0007669"/>
    <property type="project" value="UniProtKB-UniRule"/>
</dbReference>
<dbReference type="InterPro" id="IPR006656">
    <property type="entry name" value="Mopterin_OxRdtase"/>
</dbReference>
<dbReference type="InterPro" id="IPR000283">
    <property type="entry name" value="NADH_UbQ_OxRdtase_75kDa_su_CS"/>
</dbReference>
<gene>
    <name evidence="14" type="ORF">XFLAVUS301_50730</name>
</gene>
<evidence type="ECO:0000259" key="12">
    <source>
        <dbReference type="PROSITE" id="PS51669"/>
    </source>
</evidence>
<dbReference type="Proteomes" id="UP001144397">
    <property type="component" value="Unassembled WGS sequence"/>
</dbReference>
<dbReference type="AlphaFoldDB" id="A0A9W6CRA0"/>
<dbReference type="SUPFAM" id="SSF54292">
    <property type="entry name" value="2Fe-2S ferredoxin-like"/>
    <property type="match status" value="1"/>
</dbReference>
<evidence type="ECO:0000256" key="5">
    <source>
        <dbReference type="ARBA" id="ARBA00022967"/>
    </source>
</evidence>
<dbReference type="InterPro" id="IPR054351">
    <property type="entry name" value="NADH_UbQ_OxRdtase_ferredoxin"/>
</dbReference>
<evidence type="ECO:0000256" key="4">
    <source>
        <dbReference type="ARBA" id="ARBA00022723"/>
    </source>
</evidence>
<name>A0A9W6CRA0_XANFL</name>
<comment type="catalytic activity">
    <reaction evidence="9 10">
        <text>a quinone + NADH + 5 H(+)(in) = a quinol + NAD(+) + 4 H(+)(out)</text>
        <dbReference type="Rhea" id="RHEA:57888"/>
        <dbReference type="ChEBI" id="CHEBI:15378"/>
        <dbReference type="ChEBI" id="CHEBI:24646"/>
        <dbReference type="ChEBI" id="CHEBI:57540"/>
        <dbReference type="ChEBI" id="CHEBI:57945"/>
        <dbReference type="ChEBI" id="CHEBI:132124"/>
    </reaction>
</comment>
<evidence type="ECO:0000256" key="10">
    <source>
        <dbReference type="RuleBase" id="RU003525"/>
    </source>
</evidence>
<dbReference type="GO" id="GO:0016651">
    <property type="term" value="F:oxidoreductase activity, acting on NAD(P)H"/>
    <property type="evidence" value="ECO:0007669"/>
    <property type="project" value="InterPro"/>
</dbReference>
<dbReference type="InterPro" id="IPR006963">
    <property type="entry name" value="Mopterin_OxRdtase_4Fe-4S_dom"/>
</dbReference>
<comment type="cofactor">
    <cofactor evidence="1 10">
        <name>[4Fe-4S] cluster</name>
        <dbReference type="ChEBI" id="CHEBI:49883"/>
    </cofactor>
</comment>
<dbReference type="InterPro" id="IPR001041">
    <property type="entry name" value="2Fe-2S_ferredoxin-type"/>
</dbReference>
<dbReference type="GO" id="GO:0046872">
    <property type="term" value="F:metal ion binding"/>
    <property type="evidence" value="ECO:0007669"/>
    <property type="project" value="UniProtKB-UniRule"/>
</dbReference>